<name>A0A2V3ZK65_9GAMM</name>
<dbReference type="InterPro" id="IPR029099">
    <property type="entry name" value="Pribosyltran_N"/>
</dbReference>
<dbReference type="SUPFAM" id="SSF53271">
    <property type="entry name" value="PRTase-like"/>
    <property type="match status" value="2"/>
</dbReference>
<dbReference type="GO" id="GO:0006015">
    <property type="term" value="P:5-phosphoribose 1-diphosphate biosynthetic process"/>
    <property type="evidence" value="ECO:0007669"/>
    <property type="project" value="TreeGrafter"/>
</dbReference>
<dbReference type="GO" id="GO:0002189">
    <property type="term" value="C:ribose phosphate diphosphokinase complex"/>
    <property type="evidence" value="ECO:0007669"/>
    <property type="project" value="TreeGrafter"/>
</dbReference>
<dbReference type="RefSeq" id="WP_114613045.1">
    <property type="nucleotide sequence ID" value="NZ_QFWX01000004.1"/>
</dbReference>
<dbReference type="GO" id="GO:0005524">
    <property type="term" value="F:ATP binding"/>
    <property type="evidence" value="ECO:0007669"/>
    <property type="project" value="UniProtKB-KW"/>
</dbReference>
<keyword evidence="10" id="KW-1185">Reference proteome</keyword>
<dbReference type="GO" id="GO:0005737">
    <property type="term" value="C:cytoplasm"/>
    <property type="evidence" value="ECO:0007669"/>
    <property type="project" value="TreeGrafter"/>
</dbReference>
<dbReference type="GO" id="GO:0004749">
    <property type="term" value="F:ribose phosphate diphosphokinase activity"/>
    <property type="evidence" value="ECO:0007669"/>
    <property type="project" value="UniProtKB-EC"/>
</dbReference>
<dbReference type="Gene3D" id="3.40.50.2020">
    <property type="match status" value="2"/>
</dbReference>
<dbReference type="GO" id="GO:0006164">
    <property type="term" value="P:purine nucleotide biosynthetic process"/>
    <property type="evidence" value="ECO:0007669"/>
    <property type="project" value="TreeGrafter"/>
</dbReference>
<evidence type="ECO:0000256" key="6">
    <source>
        <dbReference type="ARBA" id="ARBA00022840"/>
    </source>
</evidence>
<keyword evidence="3" id="KW-0545">Nucleotide biosynthesis</keyword>
<reference evidence="10" key="1">
    <citation type="submission" date="2018-05" db="EMBL/GenBank/DDBJ databases">
        <authorList>
            <person name="Lu D."/>
        </authorList>
    </citation>
    <scope>NUCLEOTIDE SEQUENCE [LARGE SCALE GENOMIC DNA]</scope>
    <source>
        <strain evidence="10">F01</strain>
    </source>
</reference>
<dbReference type="InterPro" id="IPR000836">
    <property type="entry name" value="PRTase_dom"/>
</dbReference>
<keyword evidence="5 9" id="KW-0418">Kinase</keyword>
<dbReference type="FunFam" id="3.40.50.2020:FF:000014">
    <property type="entry name" value="Ribose-phosphate pyrophosphokinase 1"/>
    <property type="match status" value="1"/>
</dbReference>
<dbReference type="InterPro" id="IPR005946">
    <property type="entry name" value="Rib-P_diPkinase"/>
</dbReference>
<gene>
    <name evidence="9" type="ORF">DIT71_09810</name>
</gene>
<dbReference type="Pfam" id="PF14572">
    <property type="entry name" value="Pribosyl_synth"/>
    <property type="match status" value="1"/>
</dbReference>
<evidence type="ECO:0000259" key="8">
    <source>
        <dbReference type="Pfam" id="PF13793"/>
    </source>
</evidence>
<dbReference type="OrthoDB" id="9777067at2"/>
<evidence type="ECO:0000313" key="9">
    <source>
        <dbReference type="EMBL" id="PXX90820.1"/>
    </source>
</evidence>
<dbReference type="EC" id="2.7.6.1" evidence="1"/>
<dbReference type="Pfam" id="PF13793">
    <property type="entry name" value="Pribosyltran_N"/>
    <property type="match status" value="1"/>
</dbReference>
<evidence type="ECO:0000256" key="5">
    <source>
        <dbReference type="ARBA" id="ARBA00022777"/>
    </source>
</evidence>
<keyword evidence="6" id="KW-0067">ATP-binding</keyword>
<feature type="domain" description="Ribose-phosphate pyrophosphokinase N-terminal" evidence="8">
    <location>
        <begin position="8"/>
        <end position="126"/>
    </location>
</feature>
<dbReference type="GO" id="GO:0000287">
    <property type="term" value="F:magnesium ion binding"/>
    <property type="evidence" value="ECO:0007669"/>
    <property type="project" value="InterPro"/>
</dbReference>
<dbReference type="Proteomes" id="UP000253987">
    <property type="component" value="Unassembled WGS sequence"/>
</dbReference>
<dbReference type="AlphaFoldDB" id="A0A2V3ZK65"/>
<dbReference type="EMBL" id="QFWX01000004">
    <property type="protein sequence ID" value="PXX90820.1"/>
    <property type="molecule type" value="Genomic_DNA"/>
</dbReference>
<keyword evidence="2" id="KW-0808">Transferase</keyword>
<protein>
    <recommendedName>
        <fullName evidence="1">ribose-phosphate diphosphokinase</fullName>
        <ecNumber evidence="1">2.7.6.1</ecNumber>
    </recommendedName>
</protein>
<dbReference type="PANTHER" id="PTHR10210">
    <property type="entry name" value="RIBOSE-PHOSPHATE DIPHOSPHOKINASE FAMILY MEMBER"/>
    <property type="match status" value="1"/>
</dbReference>
<evidence type="ECO:0000256" key="2">
    <source>
        <dbReference type="ARBA" id="ARBA00022679"/>
    </source>
</evidence>
<evidence type="ECO:0000313" key="10">
    <source>
        <dbReference type="Proteomes" id="UP000253987"/>
    </source>
</evidence>
<evidence type="ECO:0000256" key="1">
    <source>
        <dbReference type="ARBA" id="ARBA00013247"/>
    </source>
</evidence>
<dbReference type="CDD" id="cd06223">
    <property type="entry name" value="PRTases_typeI"/>
    <property type="match status" value="1"/>
</dbReference>
<sequence>MNSDDGIALFCLDSGRDFALQVAAHLEIPLGEHEERDFEDGEHKIRPLETVRNRDVFVVQSLYGNDGLSINDKLARLLFLLAGLRDNGAARITAVVPYLCYSRKDRRTKSRDPVTTRYIAQLFEAMTIDTIVTVDVHNRAAFENAFRCATVHLSAREAFIDFLLPQLRDREITVASPDVGGIKRAELFRESLERRLERPVDSAFMEKHRSRGEVSGSAVVGNVRDRTVLILDDLIAGGGTMQRAAEAFRKQGAEDAIAIATHGVFSKDAADKLTSPALSRVILGNTVPPALPSEMLDTKLALVDITAGIADTITALHEGRDVTDLES</sequence>
<dbReference type="GO" id="GO:0016301">
    <property type="term" value="F:kinase activity"/>
    <property type="evidence" value="ECO:0007669"/>
    <property type="project" value="UniProtKB-KW"/>
</dbReference>
<reference evidence="9 10" key="2">
    <citation type="submission" date="2018-06" db="EMBL/GenBank/DDBJ databases">
        <title>Marinobactersediminissp. nov, a moderately halophilic bacterium isolated from marine solar saltern.</title>
        <authorList>
            <person name="Zhang Y."/>
        </authorList>
    </citation>
    <scope>NUCLEOTIDE SEQUENCE [LARGE SCALE GENOMIC DNA]</scope>
    <source>
        <strain evidence="9 10">F01</strain>
    </source>
</reference>
<comment type="caution">
    <text evidence="9">The sequence shown here is derived from an EMBL/GenBank/DDBJ whole genome shotgun (WGS) entry which is preliminary data.</text>
</comment>
<accession>A0A2V3ZK65</accession>
<evidence type="ECO:0000256" key="3">
    <source>
        <dbReference type="ARBA" id="ARBA00022727"/>
    </source>
</evidence>
<dbReference type="SMART" id="SM01400">
    <property type="entry name" value="Pribosyltran_N"/>
    <property type="match status" value="1"/>
</dbReference>
<dbReference type="NCBIfam" id="TIGR01251">
    <property type="entry name" value="ribP_PPkin"/>
    <property type="match status" value="1"/>
</dbReference>
<proteinExistence type="predicted"/>
<evidence type="ECO:0000256" key="4">
    <source>
        <dbReference type="ARBA" id="ARBA00022741"/>
    </source>
</evidence>
<dbReference type="InterPro" id="IPR029057">
    <property type="entry name" value="PRTase-like"/>
</dbReference>
<organism evidence="9 10">
    <name type="scientific">Marinobacter vulgaris</name>
    <dbReference type="NCBI Taxonomy" id="1928331"/>
    <lineage>
        <taxon>Bacteria</taxon>
        <taxon>Pseudomonadati</taxon>
        <taxon>Pseudomonadota</taxon>
        <taxon>Gammaproteobacteria</taxon>
        <taxon>Pseudomonadales</taxon>
        <taxon>Marinobacteraceae</taxon>
        <taxon>Marinobacter</taxon>
    </lineage>
</organism>
<dbReference type="PANTHER" id="PTHR10210:SF32">
    <property type="entry name" value="RIBOSE-PHOSPHATE PYROPHOSPHOKINASE 2"/>
    <property type="match status" value="1"/>
</dbReference>
<keyword evidence="4" id="KW-0547">Nucleotide-binding</keyword>
<comment type="catalytic activity">
    <reaction evidence="7">
        <text>D-ribose 5-phosphate + ATP = 5-phospho-alpha-D-ribose 1-diphosphate + AMP + H(+)</text>
        <dbReference type="Rhea" id="RHEA:15609"/>
        <dbReference type="ChEBI" id="CHEBI:15378"/>
        <dbReference type="ChEBI" id="CHEBI:30616"/>
        <dbReference type="ChEBI" id="CHEBI:58017"/>
        <dbReference type="ChEBI" id="CHEBI:78346"/>
        <dbReference type="ChEBI" id="CHEBI:456215"/>
        <dbReference type="EC" id="2.7.6.1"/>
    </reaction>
</comment>
<evidence type="ECO:0000256" key="7">
    <source>
        <dbReference type="ARBA" id="ARBA00049535"/>
    </source>
</evidence>